<dbReference type="KEGG" id="rpy:Y013_26070"/>
<dbReference type="EMBL" id="CP006997">
    <property type="protein sequence ID" value="AHD24313.1"/>
    <property type="molecule type" value="Genomic_DNA"/>
</dbReference>
<dbReference type="PATRIC" id="fig|1435356.3.peg.5250"/>
<evidence type="ECO:0000313" key="1">
    <source>
        <dbReference type="EMBL" id="AHD24313.1"/>
    </source>
</evidence>
<accession>V9XPL2</accession>
<dbReference type="AlphaFoldDB" id="V9XPL2"/>
<organism evidence="1 2">
    <name type="scientific">Rhodococcus pyridinivorans SB3094</name>
    <dbReference type="NCBI Taxonomy" id="1435356"/>
    <lineage>
        <taxon>Bacteria</taxon>
        <taxon>Bacillati</taxon>
        <taxon>Actinomycetota</taxon>
        <taxon>Actinomycetes</taxon>
        <taxon>Mycobacteriales</taxon>
        <taxon>Nocardiaceae</taxon>
        <taxon>Rhodococcus</taxon>
    </lineage>
</organism>
<evidence type="ECO:0000313" key="2">
    <source>
        <dbReference type="Proteomes" id="UP000018781"/>
    </source>
</evidence>
<keyword evidence="1" id="KW-0614">Plasmid</keyword>
<dbReference type="Proteomes" id="UP000018781">
    <property type="component" value="Plasmid unnamed"/>
</dbReference>
<gene>
    <name evidence="1" type="ORF">Y013_26070</name>
</gene>
<name>V9XPL2_9NOCA</name>
<proteinExistence type="predicted"/>
<dbReference type="HOGENOM" id="CLU_3275867_0_0_11"/>
<geneLocation type="plasmid" evidence="2">
    <name>1</name>
</geneLocation>
<protein>
    <submittedName>
        <fullName evidence="1">Uncharacterized protein</fullName>
    </submittedName>
</protein>
<sequence>MHLEGFISPMRDYIVTENATERTSRDYVRWKPNVHQRKGFH</sequence>
<reference evidence="1 2" key="1">
    <citation type="journal article" date="2014" name="Genome Announc.">
        <title>Complete Genome of Rhodococcus pyridinivorans SB3094, a Methyl-Ethyl-Ketone-Degrading Bacterium Used for Bioaugmentation.</title>
        <authorList>
            <person name="Dueholm M.S."/>
            <person name="Albertsen M."/>
            <person name="D'Imperio S."/>
            <person name="Tale V.P."/>
            <person name="Lewis D."/>
            <person name="Nielsen P.H."/>
            <person name="Nielsen J.L."/>
        </authorList>
    </citation>
    <scope>NUCLEOTIDE SEQUENCE [LARGE SCALE GENOMIC DNA]</scope>
    <source>
        <strain evidence="2">SB3094</strain>
        <plasmid evidence="2">1</plasmid>
    </source>
</reference>